<dbReference type="EMBL" id="VLNT01000005">
    <property type="protein sequence ID" value="TSD63564.1"/>
    <property type="molecule type" value="Genomic_DNA"/>
</dbReference>
<evidence type="ECO:0008006" key="3">
    <source>
        <dbReference type="Google" id="ProtNLM"/>
    </source>
</evidence>
<comment type="caution">
    <text evidence="1">The sequence shown here is derived from an EMBL/GenBank/DDBJ whole genome shotgun (WGS) entry which is preliminary data.</text>
</comment>
<sequence>MSNAVDHVAETLMLREPVCGRTRVVAVDGRSGAGKTEFAHQLANRLDAPILSLEDLYPGWNGLEAAVHSLRGILAALAVDDLGTARRWDWADDRPGELLTVTPGPLLIIDGVGSGAARIRPFLSLLIWLQADDATRKSRALERDGATYAPWWETWAAQEHEHLVREQTAAAADIVIRTD</sequence>
<dbReference type="SUPFAM" id="SSF52540">
    <property type="entry name" value="P-loop containing nucleoside triphosphate hydrolases"/>
    <property type="match status" value="1"/>
</dbReference>
<name>A0A554SB44_9ACTN</name>
<evidence type="ECO:0000313" key="2">
    <source>
        <dbReference type="Proteomes" id="UP000316988"/>
    </source>
</evidence>
<reference evidence="1 2" key="1">
    <citation type="submission" date="2019-07" db="EMBL/GenBank/DDBJ databases">
        <authorList>
            <person name="Zhao L.H."/>
        </authorList>
    </citation>
    <scope>NUCLEOTIDE SEQUENCE [LARGE SCALE GENOMIC DNA]</scope>
    <source>
        <strain evidence="1 2">Co35</strain>
    </source>
</reference>
<gene>
    <name evidence="1" type="ORF">FNM00_08075</name>
</gene>
<organism evidence="1 2">
    <name type="scientific">Aeromicrobium piscarium</name>
    <dbReference type="NCBI Taxonomy" id="2590901"/>
    <lineage>
        <taxon>Bacteria</taxon>
        <taxon>Bacillati</taxon>
        <taxon>Actinomycetota</taxon>
        <taxon>Actinomycetes</taxon>
        <taxon>Propionibacteriales</taxon>
        <taxon>Nocardioidaceae</taxon>
        <taxon>Aeromicrobium</taxon>
    </lineage>
</organism>
<accession>A0A554SB44</accession>
<protein>
    <recommendedName>
        <fullName evidence="3">4-amino-4-deoxy-L-arabinose transferase</fullName>
    </recommendedName>
</protein>
<dbReference type="AlphaFoldDB" id="A0A554SB44"/>
<dbReference type="Proteomes" id="UP000316988">
    <property type="component" value="Unassembled WGS sequence"/>
</dbReference>
<keyword evidence="2" id="KW-1185">Reference proteome</keyword>
<proteinExistence type="predicted"/>
<dbReference type="RefSeq" id="WP_143912937.1">
    <property type="nucleotide sequence ID" value="NZ_VLNT01000005.1"/>
</dbReference>
<dbReference type="OrthoDB" id="3237545at2"/>
<dbReference type="Gene3D" id="3.40.50.300">
    <property type="entry name" value="P-loop containing nucleotide triphosphate hydrolases"/>
    <property type="match status" value="1"/>
</dbReference>
<evidence type="ECO:0000313" key="1">
    <source>
        <dbReference type="EMBL" id="TSD63564.1"/>
    </source>
</evidence>
<dbReference type="InterPro" id="IPR027417">
    <property type="entry name" value="P-loop_NTPase"/>
</dbReference>